<dbReference type="GO" id="GO:0000398">
    <property type="term" value="P:mRNA splicing, via spliceosome"/>
    <property type="evidence" value="ECO:0007669"/>
    <property type="project" value="InterPro"/>
</dbReference>
<protein>
    <recommendedName>
        <fullName evidence="6">U2 small nuclear ribonucleoprotein A'</fullName>
    </recommendedName>
</protein>
<dbReference type="InterPro" id="IPR001611">
    <property type="entry name" value="Leu-rich_rpt"/>
</dbReference>
<evidence type="ECO:0000313" key="7">
    <source>
        <dbReference type="EMBL" id="PIA88530.1"/>
    </source>
</evidence>
<dbReference type="EMBL" id="LKMD01000108">
    <property type="protein sequence ID" value="PIA88530.1"/>
    <property type="molecule type" value="Genomic_DNA"/>
</dbReference>
<keyword evidence="3" id="KW-0677">Repeat</keyword>
<proteinExistence type="inferred from homology"/>
<dbReference type="PROSITE" id="PS51450">
    <property type="entry name" value="LRR"/>
    <property type="match status" value="1"/>
</dbReference>
<dbReference type="PANTHER" id="PTHR10552">
    <property type="entry name" value="U2 SMALL NUCLEAR RIBONUCLEOPROTEIN A"/>
    <property type="match status" value="1"/>
</dbReference>
<dbReference type="EMBL" id="CP134188">
    <property type="protein sequence ID" value="WPB02963.1"/>
    <property type="molecule type" value="Genomic_DNA"/>
</dbReference>
<dbReference type="AlphaFoldDB" id="A0A2G5H7M3"/>
<dbReference type="PANTHER" id="PTHR10552:SF6">
    <property type="entry name" value="U2 SMALL NUCLEAR RIBONUCLEOPROTEIN A"/>
    <property type="match status" value="1"/>
</dbReference>
<keyword evidence="10" id="KW-1185">Reference proteome</keyword>
<keyword evidence="7" id="KW-0687">Ribonucleoprotein</keyword>
<evidence type="ECO:0000256" key="2">
    <source>
        <dbReference type="ARBA" id="ARBA00022614"/>
    </source>
</evidence>
<dbReference type="GO" id="GO:0030620">
    <property type="term" value="F:U2 snRNA binding"/>
    <property type="evidence" value="ECO:0007669"/>
    <property type="project" value="InterPro"/>
</dbReference>
<sequence>MRLTAELIKSSLSYNNPLNERELDLRGHKIPQIENLGVAKDQEAIDFTDNAITSLAGFPLSPRLQTLLCAQNRISSISESTSKSVPNLHTLVLTQNNLNELSDLDPLEGFKKLTYLSLVGNPVASKENYRYWVLWRCPQVRFLDFQKVKDAERVKARELFGSTTDEPTDLAKSIIAKRSNKSGAFGSGAATSNGTGKKIVITEDEKKRFQLLVQKAKTLAEVQKLEKMFNEGRLPAGVMDGEAMDET</sequence>
<comment type="similarity">
    <text evidence="5">Belongs to the U2 small nuclear ribonucleoprotein A family.</text>
</comment>
<name>A0A2G5H7M3_CERBT</name>
<dbReference type="FunFam" id="3.80.10.10:FF:000026">
    <property type="entry name" value="U2 small nuclear ribonucleoprotein A"/>
    <property type="match status" value="1"/>
</dbReference>
<dbReference type="SUPFAM" id="SSF52058">
    <property type="entry name" value="L domain-like"/>
    <property type="match status" value="1"/>
</dbReference>
<keyword evidence="2" id="KW-0433">Leucine-rich repeat</keyword>
<evidence type="ECO:0000313" key="9">
    <source>
        <dbReference type="Proteomes" id="UP000230605"/>
    </source>
</evidence>
<evidence type="ECO:0000313" key="8">
    <source>
        <dbReference type="EMBL" id="WPB02963.1"/>
    </source>
</evidence>
<dbReference type="OrthoDB" id="433501at2759"/>
<dbReference type="Proteomes" id="UP000230605">
    <property type="component" value="Chromosome 5"/>
</dbReference>
<dbReference type="InterPro" id="IPR032675">
    <property type="entry name" value="LRR_dom_sf"/>
</dbReference>
<evidence type="ECO:0000256" key="3">
    <source>
        <dbReference type="ARBA" id="ARBA00022737"/>
    </source>
</evidence>
<keyword evidence="4" id="KW-0539">Nucleus</keyword>
<evidence type="ECO:0000256" key="6">
    <source>
        <dbReference type="ARBA" id="ARBA00024238"/>
    </source>
</evidence>
<accession>A0A2G5H7M3</accession>
<dbReference type="GO" id="GO:0005686">
    <property type="term" value="C:U2 snRNP"/>
    <property type="evidence" value="ECO:0007669"/>
    <property type="project" value="TreeGrafter"/>
</dbReference>
<evidence type="ECO:0000256" key="1">
    <source>
        <dbReference type="ARBA" id="ARBA00004123"/>
    </source>
</evidence>
<evidence type="ECO:0000256" key="4">
    <source>
        <dbReference type="ARBA" id="ARBA00023242"/>
    </source>
</evidence>
<comment type="subcellular location">
    <subcellularLocation>
        <location evidence="1">Nucleus</location>
    </subcellularLocation>
</comment>
<dbReference type="Proteomes" id="UP001302367">
    <property type="component" value="Chromosome 5"/>
</dbReference>
<reference evidence="8 10" key="2">
    <citation type="submission" date="2023-09" db="EMBL/GenBank/DDBJ databases">
        <title>Complete-Gapless Cercospora beticola genome.</title>
        <authorList>
            <person name="Wyatt N.A."/>
            <person name="Spanner R.E."/>
            <person name="Bolton M.D."/>
        </authorList>
    </citation>
    <scope>NUCLEOTIDE SEQUENCE [LARGE SCALE GENOMIC DNA]</scope>
    <source>
        <strain evidence="8">Cb09-40</strain>
    </source>
</reference>
<organism evidence="7 9">
    <name type="scientific">Cercospora beticola</name>
    <name type="common">Sugarbeet leaf spot fungus</name>
    <dbReference type="NCBI Taxonomy" id="122368"/>
    <lineage>
        <taxon>Eukaryota</taxon>
        <taxon>Fungi</taxon>
        <taxon>Dikarya</taxon>
        <taxon>Ascomycota</taxon>
        <taxon>Pezizomycotina</taxon>
        <taxon>Dothideomycetes</taxon>
        <taxon>Dothideomycetidae</taxon>
        <taxon>Mycosphaerellales</taxon>
        <taxon>Mycosphaerellaceae</taxon>
        <taxon>Cercospora</taxon>
    </lineage>
</organism>
<dbReference type="Pfam" id="PF14580">
    <property type="entry name" value="LRR_9"/>
    <property type="match status" value="1"/>
</dbReference>
<dbReference type="InterPro" id="IPR044640">
    <property type="entry name" value="RU2A"/>
</dbReference>
<evidence type="ECO:0000256" key="5">
    <source>
        <dbReference type="ARBA" id="ARBA00024196"/>
    </source>
</evidence>
<evidence type="ECO:0000313" key="10">
    <source>
        <dbReference type="Proteomes" id="UP001302367"/>
    </source>
</evidence>
<dbReference type="Gene3D" id="3.80.10.10">
    <property type="entry name" value="Ribonuclease Inhibitor"/>
    <property type="match status" value="1"/>
</dbReference>
<gene>
    <name evidence="7" type="ORF">CB0940_07039</name>
    <name evidence="8" type="ORF">RHO25_007599</name>
</gene>
<reference evidence="7 9" key="1">
    <citation type="submission" date="2015-10" db="EMBL/GenBank/DDBJ databases">
        <title>The cercosporin biosynthetic gene cluster was horizontally transferred to several fungal lineages and shown to be expanded in Cercospora beticola based on microsynteny with recipient genomes.</title>
        <authorList>
            <person name="De Jonge R."/>
            <person name="Ebert M.K."/>
            <person name="Suttle J.C."/>
            <person name="Jurick Ii W.M."/>
            <person name="Secor G.A."/>
            <person name="Thomma B.P."/>
            <person name="Van De Peer Y."/>
            <person name="Bolton M.D."/>
        </authorList>
    </citation>
    <scope>NUCLEOTIDE SEQUENCE [LARGE SCALE GENOMIC DNA]</scope>
    <source>
        <strain evidence="7 9">09-40</strain>
    </source>
</reference>